<dbReference type="Gene3D" id="3.40.50.2300">
    <property type="match status" value="1"/>
</dbReference>
<reference evidence="5 6" key="1">
    <citation type="submission" date="2014-09" db="EMBL/GenBank/DDBJ databases">
        <title>Cedecea neteri SSMD04 Genome Sequencing.</title>
        <authorList>
            <person name="Tan J.-Y."/>
        </authorList>
    </citation>
    <scope>NUCLEOTIDE SEQUENCE [LARGE SCALE GENOMIC DNA]</scope>
    <source>
        <strain evidence="5 6">SSMD04</strain>
    </source>
</reference>
<keyword evidence="2" id="KW-0238">DNA-binding</keyword>
<dbReference type="PANTHER" id="PTHR43214">
    <property type="entry name" value="TWO-COMPONENT RESPONSE REGULATOR"/>
    <property type="match status" value="1"/>
</dbReference>
<keyword evidence="1" id="KW-0805">Transcription regulation</keyword>
<evidence type="ECO:0000313" key="6">
    <source>
        <dbReference type="Proteomes" id="UP000029481"/>
    </source>
</evidence>
<dbReference type="RefSeq" id="WP_038476407.1">
    <property type="nucleotide sequence ID" value="NZ_CP009451.1"/>
</dbReference>
<accession>A0A089Q1D5</accession>
<evidence type="ECO:0000256" key="2">
    <source>
        <dbReference type="ARBA" id="ARBA00023125"/>
    </source>
</evidence>
<protein>
    <submittedName>
        <fullName evidence="5">Transcriptional regulator</fullName>
    </submittedName>
</protein>
<keyword evidence="6" id="KW-1185">Reference proteome</keyword>
<evidence type="ECO:0000259" key="4">
    <source>
        <dbReference type="PROSITE" id="PS50043"/>
    </source>
</evidence>
<name>A0A089Q1D5_9ENTR</name>
<evidence type="ECO:0000256" key="3">
    <source>
        <dbReference type="ARBA" id="ARBA00023163"/>
    </source>
</evidence>
<dbReference type="InterPro" id="IPR016032">
    <property type="entry name" value="Sig_transdc_resp-reg_C-effctor"/>
</dbReference>
<evidence type="ECO:0000256" key="1">
    <source>
        <dbReference type="ARBA" id="ARBA00023015"/>
    </source>
</evidence>
<dbReference type="InterPro" id="IPR011006">
    <property type="entry name" value="CheY-like_superfamily"/>
</dbReference>
<dbReference type="SUPFAM" id="SSF52172">
    <property type="entry name" value="CheY-like"/>
    <property type="match status" value="1"/>
</dbReference>
<dbReference type="EMBL" id="CP009451">
    <property type="protein sequence ID" value="AIR05026.1"/>
    <property type="molecule type" value="Genomic_DNA"/>
</dbReference>
<dbReference type="PANTHER" id="PTHR43214:SF41">
    <property type="entry name" value="NITRATE_NITRITE RESPONSE REGULATOR PROTEIN NARP"/>
    <property type="match status" value="1"/>
</dbReference>
<sequence length="202" mass="23139">MYKILLVDRCYFSRQGLTHLLNQKNNLATAVSISETDSLLLARERIIKWQPNMVIADFNSFSTALHNIQQLSTIYSACGDTTRLLLLQSGQHSTIAEYCAAQGSTDIWDKSLSLPALTSLIQQTIATRPPFREVKRHITPLLTLREERILKLWKEEANNEYIARVMDISVKTVYTYKRNIRLKLGADNRLSLFLNIPETVLE</sequence>
<dbReference type="PROSITE" id="PS50043">
    <property type="entry name" value="HTH_LUXR_2"/>
    <property type="match status" value="1"/>
</dbReference>
<dbReference type="SUPFAM" id="SSF46894">
    <property type="entry name" value="C-terminal effector domain of the bipartite response regulators"/>
    <property type="match status" value="1"/>
</dbReference>
<dbReference type="GO" id="GO:0003677">
    <property type="term" value="F:DNA binding"/>
    <property type="evidence" value="ECO:0007669"/>
    <property type="project" value="UniProtKB-KW"/>
</dbReference>
<organism evidence="5 6">
    <name type="scientific">Cedecea neteri</name>
    <dbReference type="NCBI Taxonomy" id="158822"/>
    <lineage>
        <taxon>Bacteria</taxon>
        <taxon>Pseudomonadati</taxon>
        <taxon>Pseudomonadota</taxon>
        <taxon>Gammaproteobacteria</taxon>
        <taxon>Enterobacterales</taxon>
        <taxon>Enterobacteriaceae</taxon>
        <taxon>Cedecea</taxon>
    </lineage>
</organism>
<feature type="domain" description="HTH luxR-type" evidence="4">
    <location>
        <begin position="135"/>
        <end position="200"/>
    </location>
</feature>
<evidence type="ECO:0000313" key="5">
    <source>
        <dbReference type="EMBL" id="AIR05026.1"/>
    </source>
</evidence>
<dbReference type="InterPro" id="IPR039420">
    <property type="entry name" value="WalR-like"/>
</dbReference>
<proteinExistence type="predicted"/>
<dbReference type="AlphaFoldDB" id="A0A089Q1D5"/>
<dbReference type="SMART" id="SM00421">
    <property type="entry name" value="HTH_LUXR"/>
    <property type="match status" value="1"/>
</dbReference>
<dbReference type="InterPro" id="IPR000792">
    <property type="entry name" value="Tscrpt_reg_LuxR_C"/>
</dbReference>
<gene>
    <name evidence="5" type="ORF">JT31_10485</name>
</gene>
<dbReference type="KEGG" id="cnt:JT31_10485"/>
<dbReference type="CDD" id="cd06170">
    <property type="entry name" value="LuxR_C_like"/>
    <property type="match status" value="1"/>
</dbReference>
<dbReference type="OrthoDB" id="6623657at2"/>
<dbReference type="Proteomes" id="UP000029481">
    <property type="component" value="Chromosome"/>
</dbReference>
<dbReference type="GO" id="GO:0006355">
    <property type="term" value="P:regulation of DNA-templated transcription"/>
    <property type="evidence" value="ECO:0007669"/>
    <property type="project" value="InterPro"/>
</dbReference>
<keyword evidence="3" id="KW-0804">Transcription</keyword>
<dbReference type="Pfam" id="PF00196">
    <property type="entry name" value="GerE"/>
    <property type="match status" value="1"/>
</dbReference>